<evidence type="ECO:0000313" key="3">
    <source>
        <dbReference type="Proteomes" id="UP000010847"/>
    </source>
</evidence>
<dbReference type="PANTHER" id="PTHR10285">
    <property type="entry name" value="URIDINE KINASE"/>
    <property type="match status" value="1"/>
</dbReference>
<dbReference type="Gene3D" id="3.40.50.300">
    <property type="entry name" value="P-loop containing nucleotide triphosphate hydrolases"/>
    <property type="match status" value="1"/>
</dbReference>
<name>W0EBZ3_9FIRM</name>
<dbReference type="eggNOG" id="COG0572">
    <property type="taxonomic scope" value="Bacteria"/>
</dbReference>
<dbReference type="GO" id="GO:0005524">
    <property type="term" value="F:ATP binding"/>
    <property type="evidence" value="ECO:0007669"/>
    <property type="project" value="InterPro"/>
</dbReference>
<dbReference type="STRING" id="871968.DESME_06235"/>
<dbReference type="InterPro" id="IPR027417">
    <property type="entry name" value="P-loop_NTPase"/>
</dbReference>
<evidence type="ECO:0000259" key="1">
    <source>
        <dbReference type="Pfam" id="PF00485"/>
    </source>
</evidence>
<feature type="domain" description="Phosphoribulokinase/uridine kinase" evidence="1">
    <location>
        <begin position="201"/>
        <end position="398"/>
    </location>
</feature>
<proteinExistence type="predicted"/>
<dbReference type="Pfam" id="PF00485">
    <property type="entry name" value="PRK"/>
    <property type="match status" value="1"/>
</dbReference>
<dbReference type="RefSeq" id="WP_006715629.1">
    <property type="nucleotide sequence ID" value="NZ_CP007032.1"/>
</dbReference>
<sequence length="464" mass="53498">MNLLESSHRQYRQTLILGLIYSCEELFPQEQLKIAYSISDGIYCEFENSLVSVREVNHIEEHLKTWVKSDQSLAFQLEGDSFFHCKVNEKKIKSLFPPLPRSGPIYPFRLIHYPPGFILLFSNPNQPETLSPFIPPEKLTATFRETQRWGENLHLAEVEDVNRIIQEHHSQELICLAEALHEKKVSLIADRILEQRKNVRIILISGPSSSGKTTFAQRLSTQLRVNGLRPVALSLDNYFCDREDTPKDADGHPDFEALEALDLPLLNRHLQALIQGGDIECPIYDFESGRRKPYVQKMKLSADEILVMEGIHGLNPRLLSSLDRNHLFRIYVSALFQLNIDSYNRIPTTEVRLIRRLVRDDKFRGISPENTLLQWASVRRGENTNIFPYQEEADVMFDSSLLFELNALRPYAEPLLITVPQEHPHYSTAVHLLRLLSHFNPLDISKVPFNSLLREFIGGGIYSY</sequence>
<evidence type="ECO:0000313" key="2">
    <source>
        <dbReference type="EMBL" id="AHF06699.1"/>
    </source>
</evidence>
<keyword evidence="2" id="KW-0808">Transferase</keyword>
<dbReference type="Proteomes" id="UP000010847">
    <property type="component" value="Chromosome"/>
</dbReference>
<dbReference type="HOGENOM" id="CLU_023775_1_0_9"/>
<keyword evidence="3" id="KW-1185">Reference proteome</keyword>
<dbReference type="EMBL" id="CP007032">
    <property type="protein sequence ID" value="AHF06699.1"/>
    <property type="molecule type" value="Genomic_DNA"/>
</dbReference>
<dbReference type="GO" id="GO:0016301">
    <property type="term" value="F:kinase activity"/>
    <property type="evidence" value="ECO:0007669"/>
    <property type="project" value="UniProtKB-KW"/>
</dbReference>
<dbReference type="OrthoDB" id="9764644at2"/>
<dbReference type="CDD" id="cd02028">
    <property type="entry name" value="UMPK_like"/>
    <property type="match status" value="1"/>
</dbReference>
<reference evidence="2 3" key="1">
    <citation type="submission" date="2013-12" db="EMBL/GenBank/DDBJ databases">
        <authorList>
            <consortium name="DOE Joint Genome Institute"/>
            <person name="Smidt H."/>
            <person name="Huntemann M."/>
            <person name="Han J."/>
            <person name="Chen A."/>
            <person name="Kyrpides N."/>
            <person name="Mavromatis K."/>
            <person name="Markowitz V."/>
            <person name="Palaniappan K."/>
            <person name="Ivanova N."/>
            <person name="Schaumberg A."/>
            <person name="Pati A."/>
            <person name="Liolios K."/>
            <person name="Nordberg H.P."/>
            <person name="Cantor M.N."/>
            <person name="Hua S.X."/>
            <person name="Woyke T."/>
        </authorList>
    </citation>
    <scope>NUCLEOTIDE SEQUENCE [LARGE SCALE GENOMIC DNA]</scope>
    <source>
        <strain evidence="3">DSM 15288</strain>
    </source>
</reference>
<gene>
    <name evidence="2" type="ORF">DESME_06235</name>
</gene>
<organism evidence="2 3">
    <name type="scientific">Desulfitobacterium metallireducens DSM 15288</name>
    <dbReference type="NCBI Taxonomy" id="871968"/>
    <lineage>
        <taxon>Bacteria</taxon>
        <taxon>Bacillati</taxon>
        <taxon>Bacillota</taxon>
        <taxon>Clostridia</taxon>
        <taxon>Eubacteriales</taxon>
        <taxon>Desulfitobacteriaceae</taxon>
        <taxon>Desulfitobacterium</taxon>
    </lineage>
</organism>
<dbReference type="PRINTS" id="PR00988">
    <property type="entry name" value="URIDINKINASE"/>
</dbReference>
<protein>
    <submittedName>
        <fullName evidence="2">Uridine kinase</fullName>
    </submittedName>
</protein>
<dbReference type="SUPFAM" id="SSF52540">
    <property type="entry name" value="P-loop containing nucleoside triphosphate hydrolases"/>
    <property type="match status" value="1"/>
</dbReference>
<keyword evidence="2" id="KW-0418">Kinase</keyword>
<dbReference type="SUPFAM" id="SSF55186">
    <property type="entry name" value="ThrRS/AlaRS common domain"/>
    <property type="match status" value="1"/>
</dbReference>
<dbReference type="KEGG" id="dmt:DESME_06235"/>
<dbReference type="AlphaFoldDB" id="W0EBZ3"/>
<dbReference type="InterPro" id="IPR018163">
    <property type="entry name" value="Thr/Ala-tRNA-synth_IIc_edit"/>
</dbReference>
<accession>W0EBZ3</accession>
<dbReference type="InterPro" id="IPR006083">
    <property type="entry name" value="PRK/URK"/>
</dbReference>